<gene>
    <name evidence="2" type="ORF">PIB30_068992</name>
</gene>
<proteinExistence type="predicted"/>
<feature type="region of interest" description="Disordered" evidence="1">
    <location>
        <begin position="68"/>
        <end position="101"/>
    </location>
</feature>
<name>A0ABU6SN84_9FABA</name>
<sequence length="101" mass="11278">MKTNCIEKVKYSCSTTQIASCELYLALRPHHCDRLFPASALPKTALQYTATRALMRRFSLCAWASRARAPSTRQASSTSRRVCNPGTPDPVHPGPTRFIRP</sequence>
<keyword evidence="3" id="KW-1185">Reference proteome</keyword>
<organism evidence="2 3">
    <name type="scientific">Stylosanthes scabra</name>
    <dbReference type="NCBI Taxonomy" id="79078"/>
    <lineage>
        <taxon>Eukaryota</taxon>
        <taxon>Viridiplantae</taxon>
        <taxon>Streptophyta</taxon>
        <taxon>Embryophyta</taxon>
        <taxon>Tracheophyta</taxon>
        <taxon>Spermatophyta</taxon>
        <taxon>Magnoliopsida</taxon>
        <taxon>eudicotyledons</taxon>
        <taxon>Gunneridae</taxon>
        <taxon>Pentapetalae</taxon>
        <taxon>rosids</taxon>
        <taxon>fabids</taxon>
        <taxon>Fabales</taxon>
        <taxon>Fabaceae</taxon>
        <taxon>Papilionoideae</taxon>
        <taxon>50 kb inversion clade</taxon>
        <taxon>dalbergioids sensu lato</taxon>
        <taxon>Dalbergieae</taxon>
        <taxon>Pterocarpus clade</taxon>
        <taxon>Stylosanthes</taxon>
    </lineage>
</organism>
<reference evidence="2 3" key="1">
    <citation type="journal article" date="2023" name="Plants (Basel)">
        <title>Bridging the Gap: Combining Genomics and Transcriptomics Approaches to Understand Stylosanthes scabra, an Orphan Legume from the Brazilian Caatinga.</title>
        <authorList>
            <person name="Ferreira-Neto J.R.C."/>
            <person name="da Silva M.D."/>
            <person name="Binneck E."/>
            <person name="de Melo N.F."/>
            <person name="da Silva R.H."/>
            <person name="de Melo A.L.T.M."/>
            <person name="Pandolfi V."/>
            <person name="Bustamante F.O."/>
            <person name="Brasileiro-Vidal A.C."/>
            <person name="Benko-Iseppon A.M."/>
        </authorList>
    </citation>
    <scope>NUCLEOTIDE SEQUENCE [LARGE SCALE GENOMIC DNA]</scope>
    <source>
        <tissue evidence="2">Leaves</tissue>
    </source>
</reference>
<evidence type="ECO:0000256" key="1">
    <source>
        <dbReference type="SAM" id="MobiDB-lite"/>
    </source>
</evidence>
<evidence type="ECO:0000313" key="3">
    <source>
        <dbReference type="Proteomes" id="UP001341840"/>
    </source>
</evidence>
<evidence type="ECO:0000313" key="2">
    <source>
        <dbReference type="EMBL" id="MED6137867.1"/>
    </source>
</evidence>
<dbReference type="Proteomes" id="UP001341840">
    <property type="component" value="Unassembled WGS sequence"/>
</dbReference>
<protein>
    <submittedName>
        <fullName evidence="2">Uncharacterized protein</fullName>
    </submittedName>
</protein>
<dbReference type="EMBL" id="JASCZI010061164">
    <property type="protein sequence ID" value="MED6137867.1"/>
    <property type="molecule type" value="Genomic_DNA"/>
</dbReference>
<comment type="caution">
    <text evidence="2">The sequence shown here is derived from an EMBL/GenBank/DDBJ whole genome shotgun (WGS) entry which is preliminary data.</text>
</comment>
<feature type="compositionally biased region" description="Polar residues" evidence="1">
    <location>
        <begin position="71"/>
        <end position="81"/>
    </location>
</feature>
<accession>A0ABU6SN84</accession>